<keyword evidence="13" id="KW-1185">Reference proteome</keyword>
<dbReference type="InterPro" id="IPR011060">
    <property type="entry name" value="RibuloseP-bd_barrel"/>
</dbReference>
<evidence type="ECO:0000256" key="8">
    <source>
        <dbReference type="ARBA" id="ARBA00049047"/>
    </source>
</evidence>
<evidence type="ECO:0000256" key="2">
    <source>
        <dbReference type="ARBA" id="ARBA00004733"/>
    </source>
</evidence>
<comment type="pathway">
    <text evidence="2 9">Amino-acid biosynthesis; L-tryptophan biosynthesis; L-tryptophan from chorismate: step 5/5.</text>
</comment>
<dbReference type="FunFam" id="3.20.20.70:FF:000037">
    <property type="entry name" value="Tryptophan synthase alpha chain"/>
    <property type="match status" value="1"/>
</dbReference>
<dbReference type="GO" id="GO:0004834">
    <property type="term" value="F:tryptophan synthase activity"/>
    <property type="evidence" value="ECO:0007669"/>
    <property type="project" value="UniProtKB-UniRule"/>
</dbReference>
<comment type="subunit">
    <text evidence="3 9">Tetramer of two alpha and two beta chains.</text>
</comment>
<dbReference type="CDD" id="cd04724">
    <property type="entry name" value="Tryptophan_synthase_alpha"/>
    <property type="match status" value="1"/>
</dbReference>
<evidence type="ECO:0000256" key="7">
    <source>
        <dbReference type="ARBA" id="ARBA00023239"/>
    </source>
</evidence>
<comment type="similarity">
    <text evidence="9 10">Belongs to the TrpA family.</text>
</comment>
<dbReference type="InterPro" id="IPR013785">
    <property type="entry name" value="Aldolase_TIM"/>
</dbReference>
<dbReference type="PANTHER" id="PTHR43406">
    <property type="entry name" value="TRYPTOPHAN SYNTHASE, ALPHA CHAIN"/>
    <property type="match status" value="1"/>
</dbReference>
<dbReference type="EC" id="4.2.1.20" evidence="9"/>
<evidence type="ECO:0000256" key="1">
    <source>
        <dbReference type="ARBA" id="ARBA00003365"/>
    </source>
</evidence>
<evidence type="ECO:0000313" key="13">
    <source>
        <dbReference type="Proteomes" id="UP000503540"/>
    </source>
</evidence>
<dbReference type="NCBIfam" id="TIGR00262">
    <property type="entry name" value="trpA"/>
    <property type="match status" value="1"/>
</dbReference>
<dbReference type="PROSITE" id="PS00167">
    <property type="entry name" value="TRP_SYNTHASE_ALPHA"/>
    <property type="match status" value="1"/>
</dbReference>
<evidence type="ECO:0000313" key="12">
    <source>
        <dbReference type="EMBL" id="QIS11070.1"/>
    </source>
</evidence>
<comment type="catalytic activity">
    <reaction evidence="8 9">
        <text>(1S,2R)-1-C-(indol-3-yl)glycerol 3-phosphate + L-serine = D-glyceraldehyde 3-phosphate + L-tryptophan + H2O</text>
        <dbReference type="Rhea" id="RHEA:10532"/>
        <dbReference type="ChEBI" id="CHEBI:15377"/>
        <dbReference type="ChEBI" id="CHEBI:33384"/>
        <dbReference type="ChEBI" id="CHEBI:57912"/>
        <dbReference type="ChEBI" id="CHEBI:58866"/>
        <dbReference type="ChEBI" id="CHEBI:59776"/>
        <dbReference type="EC" id="4.2.1.20"/>
    </reaction>
</comment>
<keyword evidence="6 9" id="KW-0057">Aromatic amino acid biosynthesis</keyword>
<evidence type="ECO:0000256" key="5">
    <source>
        <dbReference type="ARBA" id="ARBA00022822"/>
    </source>
</evidence>
<keyword evidence="5 9" id="KW-0822">Tryptophan biosynthesis</keyword>
<evidence type="ECO:0000256" key="9">
    <source>
        <dbReference type="HAMAP-Rule" id="MF_00131"/>
    </source>
</evidence>
<comment type="function">
    <text evidence="1 9">The alpha subunit is responsible for the aldol cleavage of indoleglycerol phosphate to indole and glyceraldehyde 3-phosphate.</text>
</comment>
<evidence type="ECO:0000256" key="10">
    <source>
        <dbReference type="RuleBase" id="RU003662"/>
    </source>
</evidence>
<name>A0A6G9YD64_9NOCA</name>
<feature type="active site" description="Proton acceptor" evidence="9">
    <location>
        <position position="114"/>
    </location>
</feature>
<reference evidence="12 13" key="1">
    <citation type="journal article" date="2019" name="ACS Chem. Biol.">
        <title>Identification and Mobilization of a Cryptic Antibiotic Biosynthesis Gene Locus from a Human-Pathogenic Nocardia Isolate.</title>
        <authorList>
            <person name="Herisse M."/>
            <person name="Ishida K."/>
            <person name="Porter J.L."/>
            <person name="Howden B."/>
            <person name="Hertweck C."/>
            <person name="Stinear T.P."/>
            <person name="Pidot S.J."/>
        </authorList>
    </citation>
    <scope>NUCLEOTIDE SEQUENCE [LARGE SCALE GENOMIC DNA]</scope>
    <source>
        <strain evidence="12 13">AUSMDU00012717</strain>
    </source>
</reference>
<dbReference type="Proteomes" id="UP000503540">
    <property type="component" value="Chromosome"/>
</dbReference>
<feature type="region of interest" description="Disordered" evidence="11">
    <location>
        <begin position="1"/>
        <end position="30"/>
    </location>
</feature>
<evidence type="ECO:0000256" key="4">
    <source>
        <dbReference type="ARBA" id="ARBA00022605"/>
    </source>
</evidence>
<protein>
    <recommendedName>
        <fullName evidence="9">Tryptophan synthase alpha chain</fullName>
        <ecNumber evidence="9">4.2.1.20</ecNumber>
    </recommendedName>
</protein>
<dbReference type="EMBL" id="CP046172">
    <property type="protein sequence ID" value="QIS11070.1"/>
    <property type="molecule type" value="Genomic_DNA"/>
</dbReference>
<dbReference type="UniPathway" id="UPA00035">
    <property type="reaction ID" value="UER00044"/>
</dbReference>
<keyword evidence="7 9" id="KW-0456">Lyase</keyword>
<dbReference type="SUPFAM" id="SSF51366">
    <property type="entry name" value="Ribulose-phoshate binding barrel"/>
    <property type="match status" value="1"/>
</dbReference>
<dbReference type="AlphaFoldDB" id="A0A6G9YD64"/>
<organism evidence="12 13">
    <name type="scientific">Nocardia arthritidis</name>
    <dbReference type="NCBI Taxonomy" id="228602"/>
    <lineage>
        <taxon>Bacteria</taxon>
        <taxon>Bacillati</taxon>
        <taxon>Actinomycetota</taxon>
        <taxon>Actinomycetes</taxon>
        <taxon>Mycobacteriales</taxon>
        <taxon>Nocardiaceae</taxon>
        <taxon>Nocardia</taxon>
    </lineage>
</organism>
<accession>A0A6G9YD64</accession>
<evidence type="ECO:0000256" key="11">
    <source>
        <dbReference type="SAM" id="MobiDB-lite"/>
    </source>
</evidence>
<sequence length="317" mass="32861">MRARRGGRAEAGPGTRQGRGHPGEPVRARRQGYGYGGALVRAVRRAERKPRVSQQSRLANTFAAARAENRAALIGYLPAGYPDLAGSIEVCRTMVESGCDIVEVGVAYSDPVMDGPTIQAAADQALRGGVRVRDVFSVVEAITAAGGQAVVMSYWNPVLKYGVDRFARDLAAAGGAGIITPNLIPEEADDWFVASSTHNLDRIFLVAPSSTEERLVKTLEASRGFIYAASTMGVTGARDMVSSAAPALCARIRAHSDIPIGVGLGVRSGAQAAEIAGYADGVIVGSALVSAAASGLDAVRALTAELAEGVRAATVRS</sequence>
<gene>
    <name evidence="9" type="primary">trpA</name>
    <name evidence="12" type="ORF">F5544_15945</name>
</gene>
<evidence type="ECO:0000256" key="3">
    <source>
        <dbReference type="ARBA" id="ARBA00011270"/>
    </source>
</evidence>
<dbReference type="GO" id="GO:0005829">
    <property type="term" value="C:cytosol"/>
    <property type="evidence" value="ECO:0007669"/>
    <property type="project" value="TreeGrafter"/>
</dbReference>
<dbReference type="HAMAP" id="MF_00131">
    <property type="entry name" value="Trp_synth_alpha"/>
    <property type="match status" value="1"/>
</dbReference>
<keyword evidence="4 9" id="KW-0028">Amino-acid biosynthesis</keyword>
<feature type="active site" description="Proton acceptor" evidence="9">
    <location>
        <position position="103"/>
    </location>
</feature>
<evidence type="ECO:0000256" key="6">
    <source>
        <dbReference type="ARBA" id="ARBA00023141"/>
    </source>
</evidence>
<dbReference type="InterPro" id="IPR002028">
    <property type="entry name" value="Trp_synthase_suA"/>
</dbReference>
<proteinExistence type="inferred from homology"/>
<dbReference type="Pfam" id="PF00290">
    <property type="entry name" value="Trp_syntA"/>
    <property type="match status" value="1"/>
</dbReference>
<dbReference type="Gene3D" id="3.20.20.70">
    <property type="entry name" value="Aldolase class I"/>
    <property type="match status" value="1"/>
</dbReference>
<dbReference type="InterPro" id="IPR018204">
    <property type="entry name" value="Trp_synthase_alpha_AS"/>
</dbReference>
<dbReference type="PANTHER" id="PTHR43406:SF1">
    <property type="entry name" value="TRYPTOPHAN SYNTHASE ALPHA CHAIN, CHLOROPLASTIC"/>
    <property type="match status" value="1"/>
</dbReference>
<dbReference type="KEGG" id="nah:F5544_15945"/>